<dbReference type="OrthoDB" id="9803736at2"/>
<proteinExistence type="predicted"/>
<keyword evidence="2" id="KW-1185">Reference proteome</keyword>
<name>A0A1E5GUL8_9ENTE</name>
<dbReference type="AlphaFoldDB" id="A0A1E5GUL8"/>
<dbReference type="Gene3D" id="1.10.10.10">
    <property type="entry name" value="Winged helix-like DNA-binding domain superfamily/Winged helix DNA-binding domain"/>
    <property type="match status" value="1"/>
</dbReference>
<reference evidence="2" key="1">
    <citation type="submission" date="2016-09" db="EMBL/GenBank/DDBJ databases">
        <authorList>
            <person name="Gulvik C.A."/>
        </authorList>
    </citation>
    <scope>NUCLEOTIDE SEQUENCE [LARGE SCALE GENOMIC DNA]</scope>
    <source>
        <strain evidence="2">LMG 26306</strain>
    </source>
</reference>
<dbReference type="Proteomes" id="UP000094764">
    <property type="component" value="Unassembled WGS sequence"/>
</dbReference>
<comment type="caution">
    <text evidence="1">The sequence shown here is derived from an EMBL/GenBank/DDBJ whole genome shotgun (WGS) entry which is preliminary data.</text>
</comment>
<protein>
    <submittedName>
        <fullName evidence="1">Uncharacterized protein</fullName>
    </submittedName>
</protein>
<dbReference type="EMBL" id="MIKB01000013">
    <property type="protein sequence ID" value="OEG16362.1"/>
    <property type="molecule type" value="Genomic_DNA"/>
</dbReference>
<organism evidence="1 2">
    <name type="scientific">Enterococcus quebecensis</name>
    <dbReference type="NCBI Taxonomy" id="903983"/>
    <lineage>
        <taxon>Bacteria</taxon>
        <taxon>Bacillati</taxon>
        <taxon>Bacillota</taxon>
        <taxon>Bacilli</taxon>
        <taxon>Lactobacillales</taxon>
        <taxon>Enterococcaceae</taxon>
        <taxon>Enterococcus</taxon>
    </lineage>
</organism>
<accession>A0A1E5GUL8</accession>
<gene>
    <name evidence="1" type="ORF">BCR23_05590</name>
</gene>
<evidence type="ECO:0000313" key="2">
    <source>
        <dbReference type="Proteomes" id="UP000094764"/>
    </source>
</evidence>
<sequence>MKKNEYVEDIEGIEGIVFSSKAESVPYKYRISYKIAVCSLIIKMCCRGRGCSVTKLHLINNYMYSKNSKIELLNYVENKENSLIILRYDPTVTKTLKFMHADKIIEQQQNGCFRLTEKGKKFSEDILSEENILIDEKIFLTSLAGKLTEKIITNIEKSLLG</sequence>
<dbReference type="InterPro" id="IPR036388">
    <property type="entry name" value="WH-like_DNA-bd_sf"/>
</dbReference>
<evidence type="ECO:0000313" key="1">
    <source>
        <dbReference type="EMBL" id="OEG16362.1"/>
    </source>
</evidence>
<dbReference type="RefSeq" id="WP_069634816.1">
    <property type="nucleotide sequence ID" value="NZ_JXKZ01000015.1"/>
</dbReference>
<dbReference type="STRING" id="903983.BCR23_05590"/>